<dbReference type="Pfam" id="PF12867">
    <property type="entry name" value="DinB_2"/>
    <property type="match status" value="1"/>
</dbReference>
<dbReference type="InterPro" id="IPR034660">
    <property type="entry name" value="DinB/YfiT-like"/>
</dbReference>
<dbReference type="KEGG" id="msil:METEAL_14650"/>
<name>A0AA48K8H3_9BACT</name>
<evidence type="ECO:0000259" key="1">
    <source>
        <dbReference type="Pfam" id="PF12867"/>
    </source>
</evidence>
<evidence type="ECO:0000313" key="3">
    <source>
        <dbReference type="Proteomes" id="UP001238179"/>
    </source>
</evidence>
<gene>
    <name evidence="2" type="ORF">METEAL_14650</name>
</gene>
<dbReference type="InterPro" id="IPR024775">
    <property type="entry name" value="DinB-like"/>
</dbReference>
<dbReference type="EMBL" id="AP027080">
    <property type="protein sequence ID" value="BDU72291.1"/>
    <property type="molecule type" value="Genomic_DNA"/>
</dbReference>
<keyword evidence="3" id="KW-1185">Reference proteome</keyword>
<evidence type="ECO:0000313" key="2">
    <source>
        <dbReference type="EMBL" id="BDU72291.1"/>
    </source>
</evidence>
<dbReference type="SUPFAM" id="SSF109854">
    <property type="entry name" value="DinB/YfiT-like putative metalloenzymes"/>
    <property type="match status" value="1"/>
</dbReference>
<dbReference type="AlphaFoldDB" id="A0AA48K8H3"/>
<proteinExistence type="predicted"/>
<sequence length="178" mass="19197">MAHVPRPVPGEIPAGYAVYADRVPAGEVDVLLERQGGHLAGLLAAIPEERGGFRYAPGKWSIKDLVGHLADTERIMAYRLLCVAREERTPLPGFEEDDYARAAQADARPLADLAEEFAAVRRSTLALVRGLAPGAWTRRGTVNGKQVSPADLAYVIAGHTIHHLEILQERYLGGGGLS</sequence>
<protein>
    <recommendedName>
        <fullName evidence="1">DinB-like domain-containing protein</fullName>
    </recommendedName>
</protein>
<dbReference type="RefSeq" id="WP_316415205.1">
    <property type="nucleotide sequence ID" value="NZ_AP027080.1"/>
</dbReference>
<reference evidence="3" key="1">
    <citation type="journal article" date="2023" name="Int. J. Syst. Evol. Microbiol.">
        <title>Mesoterricola silvestris gen. nov., sp. nov., Mesoterricola sediminis sp. nov., Geothrix oryzae sp. nov., Geothrix edaphica sp. nov., Geothrix rubra sp. nov., and Geothrix limicola sp. nov., six novel members of Acidobacteriota isolated from soils.</title>
        <authorList>
            <person name="Itoh H."/>
            <person name="Sugisawa Y."/>
            <person name="Mise K."/>
            <person name="Xu Z."/>
            <person name="Kuniyasu M."/>
            <person name="Ushijima N."/>
            <person name="Kawano K."/>
            <person name="Kobayashi E."/>
            <person name="Shiratori Y."/>
            <person name="Masuda Y."/>
            <person name="Senoo K."/>
        </authorList>
    </citation>
    <scope>NUCLEOTIDE SEQUENCE [LARGE SCALE GENOMIC DNA]</scope>
    <source>
        <strain evidence="3">W79</strain>
    </source>
</reference>
<feature type="domain" description="DinB-like" evidence="1">
    <location>
        <begin position="32"/>
        <end position="166"/>
    </location>
</feature>
<dbReference type="Proteomes" id="UP001238179">
    <property type="component" value="Chromosome"/>
</dbReference>
<organism evidence="2 3">
    <name type="scientific">Mesoterricola silvestris</name>
    <dbReference type="NCBI Taxonomy" id="2927979"/>
    <lineage>
        <taxon>Bacteria</taxon>
        <taxon>Pseudomonadati</taxon>
        <taxon>Acidobacteriota</taxon>
        <taxon>Holophagae</taxon>
        <taxon>Holophagales</taxon>
        <taxon>Holophagaceae</taxon>
        <taxon>Mesoterricola</taxon>
    </lineage>
</organism>
<dbReference type="Gene3D" id="1.20.120.450">
    <property type="entry name" value="dinb family like domain"/>
    <property type="match status" value="1"/>
</dbReference>
<accession>A0AA48K8H3</accession>